<dbReference type="AlphaFoldDB" id="A0AAE8F5D0"/>
<protein>
    <submittedName>
        <fullName evidence="1">Uncharacterized protein</fullName>
    </submittedName>
</protein>
<proteinExistence type="predicted"/>
<sequence length="77" mass="8549">MAQFGGHFLIDHVLACVEVQGCGYCQLPRQVTLVFCDFFERHAFLDLQLGQRLQALSSGFDRGLSGPESCFQGSDIH</sequence>
<name>A0AAE8F5D0_XANVA</name>
<reference evidence="1 2" key="1">
    <citation type="submission" date="2018-03" db="EMBL/GenBank/DDBJ databases">
        <authorList>
            <person name="Wu G."/>
        </authorList>
    </citation>
    <scope>NUCLEOTIDE SEQUENCE [LARGE SCALE GENOMIC DNA]</scope>
    <source>
        <strain evidence="1 2">SAM-118</strain>
    </source>
</reference>
<dbReference type="EMBL" id="PYTT01000110">
    <property type="protein sequence ID" value="RNL01108.1"/>
    <property type="molecule type" value="Genomic_DNA"/>
</dbReference>
<evidence type="ECO:0000313" key="2">
    <source>
        <dbReference type="Proteomes" id="UP000284283"/>
    </source>
</evidence>
<accession>A0AAE8F5D0</accession>
<gene>
    <name evidence="1" type="ORF">C9386_12230</name>
</gene>
<comment type="caution">
    <text evidence="1">The sequence shown here is derived from an EMBL/GenBank/DDBJ whole genome shotgun (WGS) entry which is preliminary data.</text>
</comment>
<evidence type="ECO:0000313" key="1">
    <source>
        <dbReference type="EMBL" id="RNL01108.1"/>
    </source>
</evidence>
<organism evidence="1 2">
    <name type="scientific">Xanthomonas vasicola pv. vasculorum</name>
    <dbReference type="NCBI Taxonomy" id="325776"/>
    <lineage>
        <taxon>Bacteria</taxon>
        <taxon>Pseudomonadati</taxon>
        <taxon>Pseudomonadota</taxon>
        <taxon>Gammaproteobacteria</taxon>
        <taxon>Lysobacterales</taxon>
        <taxon>Lysobacteraceae</taxon>
        <taxon>Xanthomonas</taxon>
    </lineage>
</organism>
<dbReference type="KEGG" id="xva:C7V42_06490"/>
<dbReference type="Proteomes" id="UP000284283">
    <property type="component" value="Unassembled WGS sequence"/>
</dbReference>